<feature type="compositionally biased region" description="Polar residues" evidence="1">
    <location>
        <begin position="341"/>
        <end position="355"/>
    </location>
</feature>
<evidence type="ECO:0000259" key="2">
    <source>
        <dbReference type="SMART" id="SM00358"/>
    </source>
</evidence>
<evidence type="ECO:0000313" key="4">
    <source>
        <dbReference type="Proteomes" id="UP000728185"/>
    </source>
</evidence>
<sequence>VSCLNDLVNCIPYPFGPVAELKKIAKIFQLPTKFISLSTCRTSRENHLVSANTDQIVLHRVALEFAGRQYLGEGVVRSTSEQYAASAALKALRRALLSLVENTEEKQPAEPAKFVFRPDSAVWRLRVIGKLHGERPVFVVDTASAPILANGHSGRDIKQITCACSLKFWDTVYGVGHTLREARENAARLMLDRLSRGPVSLANNNPSISSGQKPTEASLVIKSTKKFNKSQTQRQFACDRANLSYGQEVNPIARLYFVCVARGFPAPVFEPTKGCETTVRLSSGSNKLVPEFCYKVRVNTDSVRGPVACNKRLAKRLAAEAALEHLDCHVPDPPKLHSVLRSSWPQNSDDQSITGMPSVKVNRSESVRDIDSKEAQSTYRSVSLRRANSCSQIDHFEFDVSMDPARFGSLHELVANPLRTKTTRGDALDSSINPSLHLLSQLAVFCLMEHASRSDKAEGSTLSKRPSSQLTSVCQRLQIPCQFTDHQLKSAHLEKEMISDTTDQSVTYSTTLTIGIPLRTSLNQKETSCASFSKVVVNACGRTKEIAHDNAVLLAFRQLALLHTPDQSITASTGSARL</sequence>
<gene>
    <name evidence="3" type="ORF">FBUS_05156</name>
</gene>
<dbReference type="GO" id="GO:0008298">
    <property type="term" value="P:intracellular mRNA localization"/>
    <property type="evidence" value="ECO:0007669"/>
    <property type="project" value="TreeGrafter"/>
</dbReference>
<feature type="region of interest" description="Disordered" evidence="1">
    <location>
        <begin position="341"/>
        <end position="372"/>
    </location>
</feature>
<dbReference type="GO" id="GO:0043025">
    <property type="term" value="C:neuronal cell body"/>
    <property type="evidence" value="ECO:0007669"/>
    <property type="project" value="TreeGrafter"/>
</dbReference>
<dbReference type="InterPro" id="IPR051740">
    <property type="entry name" value="DRBM-containing_protein"/>
</dbReference>
<feature type="compositionally biased region" description="Basic and acidic residues" evidence="1">
    <location>
        <begin position="362"/>
        <end position="372"/>
    </location>
</feature>
<dbReference type="Gene3D" id="3.30.160.20">
    <property type="match status" value="1"/>
</dbReference>
<dbReference type="GO" id="GO:0032839">
    <property type="term" value="C:dendrite cytoplasm"/>
    <property type="evidence" value="ECO:0007669"/>
    <property type="project" value="GOC"/>
</dbReference>
<dbReference type="EMBL" id="LUCM01006151">
    <property type="protein sequence ID" value="KAA0191745.1"/>
    <property type="molecule type" value="Genomic_DNA"/>
</dbReference>
<feature type="non-terminal residue" evidence="3">
    <location>
        <position position="1"/>
    </location>
</feature>
<proteinExistence type="predicted"/>
<dbReference type="GO" id="GO:0035418">
    <property type="term" value="P:protein localization to synapse"/>
    <property type="evidence" value="ECO:0007669"/>
    <property type="project" value="TreeGrafter"/>
</dbReference>
<keyword evidence="4" id="KW-1185">Reference proteome</keyword>
<dbReference type="SMART" id="SM00358">
    <property type="entry name" value="DSRM"/>
    <property type="match status" value="2"/>
</dbReference>
<feature type="domain" description="DRBM" evidence="2">
    <location>
        <begin position="121"/>
        <end position="195"/>
    </location>
</feature>
<feature type="domain" description="DRBM" evidence="2">
    <location>
        <begin position="251"/>
        <end position="327"/>
    </location>
</feature>
<dbReference type="GO" id="GO:0098964">
    <property type="term" value="P:anterograde dendritic transport of messenger ribonucleoprotein complex"/>
    <property type="evidence" value="ECO:0007669"/>
    <property type="project" value="TreeGrafter"/>
</dbReference>
<dbReference type="OrthoDB" id="10037267at2759"/>
<dbReference type="AlphaFoldDB" id="A0A8E0RSU7"/>
<dbReference type="GO" id="GO:0005886">
    <property type="term" value="C:plasma membrane"/>
    <property type="evidence" value="ECO:0007669"/>
    <property type="project" value="TreeGrafter"/>
</dbReference>
<dbReference type="GO" id="GO:0003729">
    <property type="term" value="F:mRNA binding"/>
    <property type="evidence" value="ECO:0007669"/>
    <property type="project" value="TreeGrafter"/>
</dbReference>
<dbReference type="SUPFAM" id="SSF54768">
    <property type="entry name" value="dsRNA-binding domain-like"/>
    <property type="match status" value="1"/>
</dbReference>
<dbReference type="GO" id="GO:0007281">
    <property type="term" value="P:germ cell development"/>
    <property type="evidence" value="ECO:0007669"/>
    <property type="project" value="TreeGrafter"/>
</dbReference>
<dbReference type="GO" id="GO:0010494">
    <property type="term" value="C:cytoplasmic stress granule"/>
    <property type="evidence" value="ECO:0007669"/>
    <property type="project" value="TreeGrafter"/>
</dbReference>
<dbReference type="Proteomes" id="UP000728185">
    <property type="component" value="Unassembled WGS sequence"/>
</dbReference>
<organism evidence="3 4">
    <name type="scientific">Fasciolopsis buskii</name>
    <dbReference type="NCBI Taxonomy" id="27845"/>
    <lineage>
        <taxon>Eukaryota</taxon>
        <taxon>Metazoa</taxon>
        <taxon>Spiralia</taxon>
        <taxon>Lophotrochozoa</taxon>
        <taxon>Platyhelminthes</taxon>
        <taxon>Trematoda</taxon>
        <taxon>Digenea</taxon>
        <taxon>Plagiorchiida</taxon>
        <taxon>Echinostomata</taxon>
        <taxon>Echinostomatoidea</taxon>
        <taxon>Fasciolidae</taxon>
        <taxon>Fasciolopsis</taxon>
    </lineage>
</organism>
<comment type="caution">
    <text evidence="3">The sequence shown here is derived from an EMBL/GenBank/DDBJ whole genome shotgun (WGS) entry which is preliminary data.</text>
</comment>
<protein>
    <recommendedName>
        <fullName evidence="2">DRBM domain-containing protein</fullName>
    </recommendedName>
</protein>
<evidence type="ECO:0000256" key="1">
    <source>
        <dbReference type="SAM" id="MobiDB-lite"/>
    </source>
</evidence>
<dbReference type="PANTHER" id="PTHR46054">
    <property type="entry name" value="MATERNAL EFFECT PROTEIN STAUFEN"/>
    <property type="match status" value="1"/>
</dbReference>
<reference evidence="3" key="1">
    <citation type="submission" date="2019-05" db="EMBL/GenBank/DDBJ databases">
        <title>Annotation for the trematode Fasciolopsis buski.</title>
        <authorList>
            <person name="Choi Y.-J."/>
        </authorList>
    </citation>
    <scope>NUCLEOTIDE SEQUENCE</scope>
    <source>
        <strain evidence="3">HT</strain>
        <tissue evidence="3">Whole worm</tissue>
    </source>
</reference>
<evidence type="ECO:0000313" key="3">
    <source>
        <dbReference type="EMBL" id="KAA0191745.1"/>
    </source>
</evidence>
<accession>A0A8E0RSU7</accession>
<name>A0A8E0RSU7_9TREM</name>
<dbReference type="InterPro" id="IPR014720">
    <property type="entry name" value="dsRBD_dom"/>
</dbReference>
<dbReference type="GO" id="GO:0003725">
    <property type="term" value="F:double-stranded RNA binding"/>
    <property type="evidence" value="ECO:0007669"/>
    <property type="project" value="TreeGrafter"/>
</dbReference>
<dbReference type="PANTHER" id="PTHR46054:SF3">
    <property type="entry name" value="MATERNAL EFFECT PROTEIN STAUFEN"/>
    <property type="match status" value="1"/>
</dbReference>